<reference evidence="2" key="1">
    <citation type="submission" date="2020-05" db="EMBL/GenBank/DDBJ databases">
        <authorList>
            <person name="Chiriac C."/>
            <person name="Salcher M."/>
            <person name="Ghai R."/>
            <person name="Kavagutti S V."/>
        </authorList>
    </citation>
    <scope>NUCLEOTIDE SEQUENCE</scope>
</reference>
<dbReference type="AlphaFoldDB" id="A0A6J6ZMY6"/>
<proteinExistence type="predicted"/>
<dbReference type="EMBL" id="CAFAAV010000111">
    <property type="protein sequence ID" value="CAB4823121.1"/>
    <property type="molecule type" value="Genomic_DNA"/>
</dbReference>
<keyword evidence="1" id="KW-0472">Membrane</keyword>
<keyword evidence="1" id="KW-0812">Transmembrane</keyword>
<evidence type="ECO:0000313" key="2">
    <source>
        <dbReference type="EMBL" id="CAB4823121.1"/>
    </source>
</evidence>
<organism evidence="2">
    <name type="scientific">freshwater metagenome</name>
    <dbReference type="NCBI Taxonomy" id="449393"/>
    <lineage>
        <taxon>unclassified sequences</taxon>
        <taxon>metagenomes</taxon>
        <taxon>ecological metagenomes</taxon>
    </lineage>
</organism>
<accession>A0A6J6ZMY6</accession>
<gene>
    <name evidence="2" type="ORF">UFOPK3099_01505</name>
</gene>
<keyword evidence="1" id="KW-1133">Transmembrane helix</keyword>
<protein>
    <submittedName>
        <fullName evidence="2">Unannotated protein</fullName>
    </submittedName>
</protein>
<evidence type="ECO:0000256" key="1">
    <source>
        <dbReference type="SAM" id="Phobius"/>
    </source>
</evidence>
<feature type="transmembrane region" description="Helical" evidence="1">
    <location>
        <begin position="20"/>
        <end position="44"/>
    </location>
</feature>
<name>A0A6J6ZMY6_9ZZZZ</name>
<sequence length="88" mass="8763">MAWGMAVRSPNQPCENASSAVALSTATVVGVFGVVSTVVSPVLFPVSGALSPGMSVPSLACVIGPGRITGSLSPGTSAAWMMRRCLAV</sequence>